<reference evidence="2" key="1">
    <citation type="submission" date="2023-03" db="EMBL/GenBank/DDBJ databases">
        <title>Massive genome expansion in bonnet fungi (Mycena s.s.) driven by repeated elements and novel gene families across ecological guilds.</title>
        <authorList>
            <consortium name="Lawrence Berkeley National Laboratory"/>
            <person name="Harder C.B."/>
            <person name="Miyauchi S."/>
            <person name="Viragh M."/>
            <person name="Kuo A."/>
            <person name="Thoen E."/>
            <person name="Andreopoulos B."/>
            <person name="Lu D."/>
            <person name="Skrede I."/>
            <person name="Drula E."/>
            <person name="Henrissat B."/>
            <person name="Morin E."/>
            <person name="Kohler A."/>
            <person name="Barry K."/>
            <person name="LaButti K."/>
            <person name="Morin E."/>
            <person name="Salamov A."/>
            <person name="Lipzen A."/>
            <person name="Mereny Z."/>
            <person name="Hegedus B."/>
            <person name="Baldrian P."/>
            <person name="Stursova M."/>
            <person name="Weitz H."/>
            <person name="Taylor A."/>
            <person name="Grigoriev I.V."/>
            <person name="Nagy L.G."/>
            <person name="Martin F."/>
            <person name="Kauserud H."/>
        </authorList>
    </citation>
    <scope>NUCLEOTIDE SEQUENCE</scope>
    <source>
        <strain evidence="2">CBHHK188m</strain>
    </source>
</reference>
<dbReference type="EMBL" id="JARJLG010000016">
    <property type="protein sequence ID" value="KAJ7774237.1"/>
    <property type="molecule type" value="Genomic_DNA"/>
</dbReference>
<evidence type="ECO:0000256" key="1">
    <source>
        <dbReference type="SAM" id="MobiDB-lite"/>
    </source>
</evidence>
<feature type="compositionally biased region" description="Basic residues" evidence="1">
    <location>
        <begin position="607"/>
        <end position="631"/>
    </location>
</feature>
<keyword evidence="3" id="KW-1185">Reference proteome</keyword>
<feature type="compositionally biased region" description="Basic and acidic residues" evidence="1">
    <location>
        <begin position="97"/>
        <end position="128"/>
    </location>
</feature>
<feature type="compositionally biased region" description="Polar residues" evidence="1">
    <location>
        <begin position="296"/>
        <end position="317"/>
    </location>
</feature>
<feature type="compositionally biased region" description="Polar residues" evidence="1">
    <location>
        <begin position="7"/>
        <end position="20"/>
    </location>
</feature>
<name>A0AAD7JY71_9AGAR</name>
<sequence>MYRAPSPFSQEQNQRTQPYSGQIAPGQVTYTTSTGPDGRVVYHPFRAVAASYQTPNGIVSGIQWVPAEATLVLPPGAQPANSEFAASWSRGAISKDEQKALKEWQRDEEKRRKKEEKEAKRQREKEQQRSGQAYGDADNELRKARERDAEAMAARQRRASFNQGAASNTMAFPATGGASGGYPTASGYPAANPGYPATPYTAGFNGVPVASGYDQRDRKYSTGAGLTSAGLSDLDRQFGDLSLDRNQEYGSQAGGLSRPRTYQADSERSRKASSSFGDRPAYNTTGSYPSGAYPTTAYSAQAPGTQYPSSQYSTSPNMRPGESPQVPYVSSAYGANASSAYGGNSSSAYGGNYPAAGPPMVRPTTPYAGQVGGGQVYPPGHIMEGKPITRSTTPIPGAGGVPPGLGASYPAGQAPFPTGMQMPDPNAADQGQLAAPDGFSRPINAAQAYTPFETMKIQDMDDLIQNAPRMPAVLQPHDVYPSDWNRMMQDLCLAWTGRLPAPGRTQKKTTLAADLIDLWNVSFFFPRGVEVVLYKGRERRSGPSAGAVDIQLPTYGDRDDASSSSSSSSEDSDSDGGGGRYPQAGYMYGQQPFAPGQGSMAEVLEQRRRRREVRAEKKRRRKEKKARRKAKAREKKYALYLTCVPNGGPAAVGGSGMPGGMGMGTGMMPSAAGMSGSGYGGPGMAPNPTGGAGYGGPGMMPNSMGGAGYGAVAGGMPMMPGQPGGY</sequence>
<evidence type="ECO:0000313" key="2">
    <source>
        <dbReference type="EMBL" id="KAJ7774237.1"/>
    </source>
</evidence>
<feature type="compositionally biased region" description="Polar residues" evidence="1">
    <location>
        <begin position="160"/>
        <end position="170"/>
    </location>
</feature>
<organism evidence="2 3">
    <name type="scientific">Mycena maculata</name>
    <dbReference type="NCBI Taxonomy" id="230809"/>
    <lineage>
        <taxon>Eukaryota</taxon>
        <taxon>Fungi</taxon>
        <taxon>Dikarya</taxon>
        <taxon>Basidiomycota</taxon>
        <taxon>Agaricomycotina</taxon>
        <taxon>Agaricomycetes</taxon>
        <taxon>Agaricomycetidae</taxon>
        <taxon>Agaricales</taxon>
        <taxon>Marasmiineae</taxon>
        <taxon>Mycenaceae</taxon>
        <taxon>Mycena</taxon>
    </lineage>
</organism>
<feature type="region of interest" description="Disordered" evidence="1">
    <location>
        <begin position="1"/>
        <end position="36"/>
    </location>
</feature>
<comment type="caution">
    <text evidence="2">The sequence shown here is derived from an EMBL/GenBank/DDBJ whole genome shotgun (WGS) entry which is preliminary data.</text>
</comment>
<accession>A0AAD7JY71</accession>
<protein>
    <submittedName>
        <fullName evidence="2">Uncharacterized protein</fullName>
    </submittedName>
</protein>
<feature type="region of interest" description="Disordered" evidence="1">
    <location>
        <begin position="97"/>
        <end position="184"/>
    </location>
</feature>
<feature type="region of interest" description="Disordered" evidence="1">
    <location>
        <begin position="246"/>
        <end position="325"/>
    </location>
</feature>
<dbReference type="Proteomes" id="UP001215280">
    <property type="component" value="Unassembled WGS sequence"/>
</dbReference>
<dbReference type="AlphaFoldDB" id="A0AAD7JY71"/>
<gene>
    <name evidence="2" type="ORF">DFH07DRAFT_122666</name>
</gene>
<feature type="compositionally biased region" description="Polar residues" evidence="1">
    <location>
        <begin position="272"/>
        <end position="288"/>
    </location>
</feature>
<proteinExistence type="predicted"/>
<feature type="region of interest" description="Disordered" evidence="1">
    <location>
        <begin position="540"/>
        <end position="631"/>
    </location>
</feature>
<feature type="compositionally biased region" description="Basic and acidic residues" evidence="1">
    <location>
        <begin position="139"/>
        <end position="150"/>
    </location>
</feature>
<evidence type="ECO:0000313" key="3">
    <source>
        <dbReference type="Proteomes" id="UP001215280"/>
    </source>
</evidence>